<keyword evidence="4" id="KW-0456">Lyase</keyword>
<dbReference type="SUPFAM" id="SSF56209">
    <property type="entry name" value="Nitrile hydratase alpha chain"/>
    <property type="match status" value="1"/>
</dbReference>
<organism evidence="4 5">
    <name type="scientific">Antarctobacter heliothermus</name>
    <dbReference type="NCBI Taxonomy" id="74033"/>
    <lineage>
        <taxon>Bacteria</taxon>
        <taxon>Pseudomonadati</taxon>
        <taxon>Pseudomonadota</taxon>
        <taxon>Alphaproteobacteria</taxon>
        <taxon>Rhodobacterales</taxon>
        <taxon>Roseobacteraceae</taxon>
        <taxon>Antarctobacter</taxon>
    </lineage>
</organism>
<dbReference type="EC" id="4.2.1.84" evidence="4"/>
<name>A0A222E9L4_9RHOB</name>
<evidence type="ECO:0000256" key="2">
    <source>
        <dbReference type="SAM" id="MobiDB-lite"/>
    </source>
</evidence>
<proteinExistence type="predicted"/>
<dbReference type="GO" id="GO:0046914">
    <property type="term" value="F:transition metal ion binding"/>
    <property type="evidence" value="ECO:0007669"/>
    <property type="project" value="InterPro"/>
</dbReference>
<dbReference type="Gene3D" id="3.90.330.10">
    <property type="entry name" value="Nitrile hydratase alpha /Thiocyanate hydrolase gamma"/>
    <property type="match status" value="1"/>
</dbReference>
<keyword evidence="1" id="KW-0479">Metal-binding</keyword>
<feature type="region of interest" description="Disordered" evidence="2">
    <location>
        <begin position="40"/>
        <end position="64"/>
    </location>
</feature>
<dbReference type="InterPro" id="IPR004232">
    <property type="entry name" value="CN_Hdrtase_a/SCN_Hdrlase_g"/>
</dbReference>
<evidence type="ECO:0000313" key="5">
    <source>
        <dbReference type="Proteomes" id="UP000203589"/>
    </source>
</evidence>
<accession>A0A222E9L4</accession>
<sequence length="253" mass="27092">MQGAKLFGGWREALFGLRPKAPTRHPLGREARLSGIVSGASEGHGAAMPHDHADDAPPHSLLPPEPALRVKALETLLTRKGLVDPAALDEIIETYAHKVGPRNGAAVVARAWVDADFRARLLADATAAVAEMGFAGRQGEHMVAVENTPEQHNMVVCTLCSCYPWPLLGIPPGWYKSDAYRARAVREPRAVLAEFGVTLPDATRVRVWDSTAEVRYLVLPMRPEGTGSMDEAALAALVSRDAMIGTALVAAPT</sequence>
<dbReference type="Pfam" id="PF02979">
    <property type="entry name" value="NHase_alpha"/>
    <property type="match status" value="1"/>
</dbReference>
<gene>
    <name evidence="4" type="ORF">ANTHELSMS3_04293</name>
</gene>
<evidence type="ECO:0000313" key="4">
    <source>
        <dbReference type="EMBL" id="ASP22897.1"/>
    </source>
</evidence>
<protein>
    <submittedName>
        <fullName evidence="4">Low-molecular weight cobalt-containing nitrile hydratase subunit alpha</fullName>
        <ecNumber evidence="4">4.2.1.84</ecNumber>
    </submittedName>
</protein>
<reference evidence="4 5" key="1">
    <citation type="submission" date="2017-07" db="EMBL/GenBank/DDBJ databases">
        <title>Genome Sequence of Antarctobacter heliothermus Strain SMS3 Isolated from a culture of the Diatom Skeletonema marinoi.</title>
        <authorList>
            <person name="Topel M."/>
            <person name="Pinder M.I.M."/>
            <person name="Johansson O.N."/>
            <person name="Kourtchenko O."/>
            <person name="Godhe A."/>
            <person name="Clarke A.K."/>
        </authorList>
    </citation>
    <scope>NUCLEOTIDE SEQUENCE [LARGE SCALE GENOMIC DNA]</scope>
    <source>
        <strain evidence="4 5">SMS3</strain>
    </source>
</reference>
<feature type="domain" description="Nitrile hydratase alpha/Thiocyanate hydrolase gamma" evidence="3">
    <location>
        <begin position="66"/>
        <end position="247"/>
    </location>
</feature>
<dbReference type="InterPro" id="IPR018141">
    <property type="entry name" value="Nitrile_hydratase_asu"/>
</dbReference>
<dbReference type="EMBL" id="CP022540">
    <property type="protein sequence ID" value="ASP22897.1"/>
    <property type="molecule type" value="Genomic_DNA"/>
</dbReference>
<dbReference type="GO" id="GO:0018822">
    <property type="term" value="F:nitrile hydratase activity"/>
    <property type="evidence" value="ECO:0007669"/>
    <property type="project" value="UniProtKB-EC"/>
</dbReference>
<keyword evidence="5" id="KW-1185">Reference proteome</keyword>
<dbReference type="Proteomes" id="UP000203589">
    <property type="component" value="Chromosome"/>
</dbReference>
<evidence type="ECO:0000259" key="3">
    <source>
        <dbReference type="Pfam" id="PF02979"/>
    </source>
</evidence>
<dbReference type="AlphaFoldDB" id="A0A222E9L4"/>
<dbReference type="KEGG" id="aht:ANTHELSMS3_04293"/>
<dbReference type="InterPro" id="IPR036648">
    <property type="entry name" value="CN_Hdrase_a/SCN_Hdrase_g_sf"/>
</dbReference>
<evidence type="ECO:0000256" key="1">
    <source>
        <dbReference type="ARBA" id="ARBA00022723"/>
    </source>
</evidence>
<dbReference type="NCBIfam" id="TIGR01323">
    <property type="entry name" value="nitrile_alph"/>
    <property type="match status" value="1"/>
</dbReference>